<feature type="compositionally biased region" description="Basic and acidic residues" evidence="3">
    <location>
        <begin position="1"/>
        <end position="12"/>
    </location>
</feature>
<dbReference type="SUPFAM" id="SSF50156">
    <property type="entry name" value="PDZ domain-like"/>
    <property type="match status" value="1"/>
</dbReference>
<dbReference type="RefSeq" id="WP_184750769.1">
    <property type="nucleotide sequence ID" value="NZ_BAAAJR010000006.1"/>
</dbReference>
<proteinExistence type="predicted"/>
<dbReference type="PANTHER" id="PTHR43343">
    <property type="entry name" value="PEPTIDASE S12"/>
    <property type="match status" value="1"/>
</dbReference>
<sequence length="430" mass="41804">MTMDSDRTHDTQNADAAPVTTATGAAPRRSWYRRPLPLVGVAACLVAVGTLAFGIPMATAAGAAESSSSAVAVAPVTPDADAAAPSGPSDSGRGPSGPYTGSDTANGAAASAQEAAATASDDESAGVVLIDTVMAYDDGSAAGTGMVLTADGLVLTNNHVVEDATEITVTIATTGESYTATLVGTDAEEDVALLQLEGASGLTTIELDQDDTEAIGDEITAVGNAEGGGVLMAADGTITDLESTVTTASQGSDSGESLDGMIEISADVVSGDSGGAVLDADGEVIGMTTAASSGSITITAYAIPIEDALALVDQMLAGDESGSVTLGYPAFLGVAVSQGTTNRPGPGGSTVQTVTGALIGGVFEGTPAAEAGLQAGDVVTAVDGTAIADGSALSEALDAYEPGDTVTLTWTGSDGTSRSASVTLIEGPVG</sequence>
<evidence type="ECO:0000259" key="5">
    <source>
        <dbReference type="PROSITE" id="PS50106"/>
    </source>
</evidence>
<comment type="caution">
    <text evidence="6">The sequence shown here is derived from an EMBL/GenBank/DDBJ whole genome shotgun (WGS) entry which is preliminary data.</text>
</comment>
<keyword evidence="1 6" id="KW-0645">Protease</keyword>
<evidence type="ECO:0000256" key="3">
    <source>
        <dbReference type="SAM" id="MobiDB-lite"/>
    </source>
</evidence>
<name>A0A7X0FR08_9MICO</name>
<dbReference type="InterPro" id="IPR036034">
    <property type="entry name" value="PDZ_sf"/>
</dbReference>
<dbReference type="InterPro" id="IPR009003">
    <property type="entry name" value="Peptidase_S1_PA"/>
</dbReference>
<dbReference type="SMART" id="SM00228">
    <property type="entry name" value="PDZ"/>
    <property type="match status" value="1"/>
</dbReference>
<dbReference type="PROSITE" id="PS50106">
    <property type="entry name" value="PDZ"/>
    <property type="match status" value="1"/>
</dbReference>
<dbReference type="PRINTS" id="PR00834">
    <property type="entry name" value="PROTEASES2C"/>
</dbReference>
<evidence type="ECO:0000256" key="4">
    <source>
        <dbReference type="SAM" id="Phobius"/>
    </source>
</evidence>
<dbReference type="Pfam" id="PF13180">
    <property type="entry name" value="PDZ_2"/>
    <property type="match status" value="1"/>
</dbReference>
<evidence type="ECO:0000256" key="1">
    <source>
        <dbReference type="ARBA" id="ARBA00022670"/>
    </source>
</evidence>
<dbReference type="CDD" id="cd06779">
    <property type="entry name" value="cpPDZ_Deg_HtrA-like"/>
    <property type="match status" value="1"/>
</dbReference>
<feature type="domain" description="PDZ" evidence="5">
    <location>
        <begin position="313"/>
        <end position="401"/>
    </location>
</feature>
<feature type="region of interest" description="Disordered" evidence="3">
    <location>
        <begin position="79"/>
        <end position="117"/>
    </location>
</feature>
<feature type="compositionally biased region" description="Low complexity" evidence="3">
    <location>
        <begin position="14"/>
        <end position="25"/>
    </location>
</feature>
<accession>A0A7X0FR08</accession>
<keyword evidence="7" id="KW-1185">Reference proteome</keyword>
<dbReference type="Gene3D" id="2.30.42.10">
    <property type="match status" value="1"/>
</dbReference>
<protein>
    <submittedName>
        <fullName evidence="6">S1-C subfamily serine protease</fullName>
    </submittedName>
</protein>
<keyword evidence="4" id="KW-1133">Transmembrane helix</keyword>
<organism evidence="6 7">
    <name type="scientific">Microbacterium thalassium</name>
    <dbReference type="NCBI Taxonomy" id="362649"/>
    <lineage>
        <taxon>Bacteria</taxon>
        <taxon>Bacillati</taxon>
        <taxon>Actinomycetota</taxon>
        <taxon>Actinomycetes</taxon>
        <taxon>Micrococcales</taxon>
        <taxon>Microbacteriaceae</taxon>
        <taxon>Microbacterium</taxon>
    </lineage>
</organism>
<gene>
    <name evidence="6" type="ORF">HD594_001928</name>
</gene>
<dbReference type="PANTHER" id="PTHR43343:SF3">
    <property type="entry name" value="PROTEASE DO-LIKE 8, CHLOROPLASTIC"/>
    <property type="match status" value="1"/>
</dbReference>
<dbReference type="Proteomes" id="UP000537775">
    <property type="component" value="Unassembled WGS sequence"/>
</dbReference>
<dbReference type="GO" id="GO:0006508">
    <property type="term" value="P:proteolysis"/>
    <property type="evidence" value="ECO:0007669"/>
    <property type="project" value="UniProtKB-KW"/>
</dbReference>
<feature type="region of interest" description="Disordered" evidence="3">
    <location>
        <begin position="1"/>
        <end position="25"/>
    </location>
</feature>
<dbReference type="Pfam" id="PF13365">
    <property type="entry name" value="Trypsin_2"/>
    <property type="match status" value="1"/>
</dbReference>
<evidence type="ECO:0000313" key="7">
    <source>
        <dbReference type="Proteomes" id="UP000537775"/>
    </source>
</evidence>
<dbReference type="InterPro" id="IPR001478">
    <property type="entry name" value="PDZ"/>
</dbReference>
<feature type="transmembrane region" description="Helical" evidence="4">
    <location>
        <begin position="36"/>
        <end position="58"/>
    </location>
</feature>
<dbReference type="GO" id="GO:0004252">
    <property type="term" value="F:serine-type endopeptidase activity"/>
    <property type="evidence" value="ECO:0007669"/>
    <property type="project" value="InterPro"/>
</dbReference>
<dbReference type="InterPro" id="IPR001940">
    <property type="entry name" value="Peptidase_S1C"/>
</dbReference>
<keyword evidence="4" id="KW-0472">Membrane</keyword>
<evidence type="ECO:0000256" key="2">
    <source>
        <dbReference type="ARBA" id="ARBA00022801"/>
    </source>
</evidence>
<dbReference type="AlphaFoldDB" id="A0A7X0FR08"/>
<dbReference type="SUPFAM" id="SSF50494">
    <property type="entry name" value="Trypsin-like serine proteases"/>
    <property type="match status" value="1"/>
</dbReference>
<keyword evidence="4" id="KW-0812">Transmembrane</keyword>
<dbReference type="InterPro" id="IPR051201">
    <property type="entry name" value="Chloro_Bact_Ser_Proteases"/>
</dbReference>
<keyword evidence="2" id="KW-0378">Hydrolase</keyword>
<dbReference type="Gene3D" id="2.40.10.120">
    <property type="match status" value="1"/>
</dbReference>
<evidence type="ECO:0000313" key="6">
    <source>
        <dbReference type="EMBL" id="MBB6391615.1"/>
    </source>
</evidence>
<dbReference type="EMBL" id="JACHML010000001">
    <property type="protein sequence ID" value="MBB6391615.1"/>
    <property type="molecule type" value="Genomic_DNA"/>
</dbReference>
<reference evidence="6 7" key="1">
    <citation type="submission" date="2020-08" db="EMBL/GenBank/DDBJ databases">
        <title>Sequencing the genomes of 1000 actinobacteria strains.</title>
        <authorList>
            <person name="Klenk H.-P."/>
        </authorList>
    </citation>
    <scope>NUCLEOTIDE SEQUENCE [LARGE SCALE GENOMIC DNA]</scope>
    <source>
        <strain evidence="6 7">DSM 12511</strain>
    </source>
</reference>